<dbReference type="RefSeq" id="WP_096818449.1">
    <property type="nucleotide sequence ID" value="NZ_BBAL01000005.1"/>
</dbReference>
<protein>
    <submittedName>
        <fullName evidence="2">Uncharacterized protein</fullName>
    </submittedName>
</protein>
<dbReference type="AlphaFoldDB" id="A0A2A5RJU3"/>
<proteinExistence type="predicted"/>
<evidence type="ECO:0000313" key="3">
    <source>
        <dbReference type="Proteomes" id="UP000218181"/>
    </source>
</evidence>
<comment type="caution">
    <text evidence="2">The sequence shown here is derived from an EMBL/GenBank/DDBJ whole genome shotgun (WGS) entry which is preliminary data.</text>
</comment>
<dbReference type="Proteomes" id="UP000218181">
    <property type="component" value="Unassembled WGS sequence"/>
</dbReference>
<feature type="transmembrane region" description="Helical" evidence="1">
    <location>
        <begin position="32"/>
        <end position="52"/>
    </location>
</feature>
<keyword evidence="1" id="KW-0812">Transmembrane</keyword>
<dbReference type="STRING" id="1291764.GCA_001311235_01580"/>
<evidence type="ECO:0000256" key="1">
    <source>
        <dbReference type="SAM" id="Phobius"/>
    </source>
</evidence>
<sequence>MTKSIFGLFTAVMAWVCLIIMVQCFRKKRWGLGTLFLINAFTNLVNSIHAFYGMLF</sequence>
<dbReference type="OrthoDB" id="2226199at2"/>
<evidence type="ECO:0000313" key="2">
    <source>
        <dbReference type="EMBL" id="PCR99455.1"/>
    </source>
</evidence>
<name>A0A2A5RJU3_9LACT</name>
<accession>A0A2A5RJU3</accession>
<keyword evidence="3" id="KW-1185">Reference proteome</keyword>
<keyword evidence="1" id="KW-0472">Membrane</keyword>
<dbReference type="EMBL" id="JXJU01000008">
    <property type="protein sequence ID" value="PCR99455.1"/>
    <property type="molecule type" value="Genomic_DNA"/>
</dbReference>
<organism evidence="2 3">
    <name type="scientific">Lactococcus fujiensis JCM 16395</name>
    <dbReference type="NCBI Taxonomy" id="1291764"/>
    <lineage>
        <taxon>Bacteria</taxon>
        <taxon>Bacillati</taxon>
        <taxon>Bacillota</taxon>
        <taxon>Bacilli</taxon>
        <taxon>Lactobacillales</taxon>
        <taxon>Streptococcaceae</taxon>
        <taxon>Lactococcus</taxon>
    </lineage>
</organism>
<feature type="transmembrane region" description="Helical" evidence="1">
    <location>
        <begin position="6"/>
        <end position="25"/>
    </location>
</feature>
<reference evidence="2 3" key="1">
    <citation type="submission" date="2014-12" db="EMBL/GenBank/DDBJ databases">
        <title>Draft genome sequences of 10 type strains of Lactococcus.</title>
        <authorList>
            <person name="Sun Z."/>
            <person name="Zhong Z."/>
            <person name="Liu W."/>
            <person name="Zhang W."/>
            <person name="Zhang H."/>
        </authorList>
    </citation>
    <scope>NUCLEOTIDE SEQUENCE [LARGE SCALE GENOMIC DNA]</scope>
    <source>
        <strain evidence="2 3">JCM 16395</strain>
    </source>
</reference>
<keyword evidence="1" id="KW-1133">Transmembrane helix</keyword>
<gene>
    <name evidence="2" type="ORF">RT41_GL001831</name>
</gene>